<feature type="domain" description="Flagellar motor switch protein FliG N-terminal" evidence="12">
    <location>
        <begin position="5"/>
        <end position="106"/>
    </location>
</feature>
<organism evidence="13 14">
    <name type="scientific">SAR324 cluster bacterium</name>
    <dbReference type="NCBI Taxonomy" id="2024889"/>
    <lineage>
        <taxon>Bacteria</taxon>
        <taxon>Deltaproteobacteria</taxon>
        <taxon>SAR324 cluster</taxon>
    </lineage>
</organism>
<dbReference type="InterPro" id="IPR028263">
    <property type="entry name" value="FliG_N"/>
</dbReference>
<dbReference type="InterPro" id="IPR023087">
    <property type="entry name" value="Flg_Motor_Flig_C"/>
</dbReference>
<dbReference type="SUPFAM" id="SSF48029">
    <property type="entry name" value="FliG"/>
    <property type="match status" value="2"/>
</dbReference>
<protein>
    <recommendedName>
        <fullName evidence="4">Flagellar motor switch protein FliG</fullName>
    </recommendedName>
</protein>
<keyword evidence="13" id="KW-0966">Cell projection</keyword>
<dbReference type="GO" id="GO:0009425">
    <property type="term" value="C:bacterial-type flagellum basal body"/>
    <property type="evidence" value="ECO:0007669"/>
    <property type="project" value="UniProtKB-SubCell"/>
</dbReference>
<dbReference type="GO" id="GO:0003774">
    <property type="term" value="F:cytoskeletal motor activity"/>
    <property type="evidence" value="ECO:0007669"/>
    <property type="project" value="InterPro"/>
</dbReference>
<evidence type="ECO:0000259" key="12">
    <source>
        <dbReference type="Pfam" id="PF14842"/>
    </source>
</evidence>
<dbReference type="GO" id="GO:0006935">
    <property type="term" value="P:chemotaxis"/>
    <property type="evidence" value="ECO:0007669"/>
    <property type="project" value="UniProtKB-KW"/>
</dbReference>
<dbReference type="PIRSF" id="PIRSF003161">
    <property type="entry name" value="FliG"/>
    <property type="match status" value="1"/>
</dbReference>
<evidence type="ECO:0000313" key="13">
    <source>
        <dbReference type="EMBL" id="PCI29445.1"/>
    </source>
</evidence>
<dbReference type="Pfam" id="PF14842">
    <property type="entry name" value="FliG_N"/>
    <property type="match status" value="1"/>
</dbReference>
<evidence type="ECO:0000256" key="5">
    <source>
        <dbReference type="ARBA" id="ARBA00022475"/>
    </source>
</evidence>
<dbReference type="Gene3D" id="1.10.220.30">
    <property type="match status" value="3"/>
</dbReference>
<dbReference type="GO" id="GO:0071973">
    <property type="term" value="P:bacterial-type flagellum-dependent cell motility"/>
    <property type="evidence" value="ECO:0007669"/>
    <property type="project" value="InterPro"/>
</dbReference>
<evidence type="ECO:0000256" key="4">
    <source>
        <dbReference type="ARBA" id="ARBA00021870"/>
    </source>
</evidence>
<dbReference type="GO" id="GO:0005886">
    <property type="term" value="C:plasma membrane"/>
    <property type="evidence" value="ECO:0007669"/>
    <property type="project" value="UniProtKB-SubCell"/>
</dbReference>
<evidence type="ECO:0000256" key="8">
    <source>
        <dbReference type="ARBA" id="ARBA00023136"/>
    </source>
</evidence>
<dbReference type="Proteomes" id="UP000218113">
    <property type="component" value="Unassembled WGS sequence"/>
</dbReference>
<keyword evidence="8" id="KW-0472">Membrane</keyword>
<keyword evidence="13" id="KW-0282">Flagellum</keyword>
<dbReference type="EMBL" id="NVSR01000014">
    <property type="protein sequence ID" value="PCI29445.1"/>
    <property type="molecule type" value="Genomic_DNA"/>
</dbReference>
<feature type="domain" description="Flagellar motor switch protein FliG C-terminal" evidence="10">
    <location>
        <begin position="222"/>
        <end position="328"/>
    </location>
</feature>
<evidence type="ECO:0000256" key="3">
    <source>
        <dbReference type="ARBA" id="ARBA00010299"/>
    </source>
</evidence>
<evidence type="ECO:0000259" key="11">
    <source>
        <dbReference type="Pfam" id="PF14841"/>
    </source>
</evidence>
<evidence type="ECO:0000256" key="9">
    <source>
        <dbReference type="ARBA" id="ARBA00023143"/>
    </source>
</evidence>
<gene>
    <name evidence="13" type="primary">fliG</name>
    <name evidence="13" type="ORF">COB67_04100</name>
</gene>
<keyword evidence="9" id="KW-0975">Bacterial flagellum</keyword>
<dbReference type="PANTHER" id="PTHR30534">
    <property type="entry name" value="FLAGELLAR MOTOR SWITCH PROTEIN FLIG"/>
    <property type="match status" value="1"/>
</dbReference>
<dbReference type="InterPro" id="IPR032779">
    <property type="entry name" value="FliG_M"/>
</dbReference>
<evidence type="ECO:0000259" key="10">
    <source>
        <dbReference type="Pfam" id="PF01706"/>
    </source>
</evidence>
<dbReference type="PANTHER" id="PTHR30534:SF0">
    <property type="entry name" value="FLAGELLAR MOTOR SWITCH PROTEIN FLIG"/>
    <property type="match status" value="1"/>
</dbReference>
<sequence>MSVGKLTGPKKAAILLLSMGEEGAAEILKNLEDREIQQVGYYMARFTDVAPEELDNVLEEFYRKVAMQDQGVVINASGDFVKNALVKALGDEKAKDLVDNLRSSADEGSLDSLKWLEPKVISGFIMNEHPQTIALIMAHLDDPEQTAMVLKELPENLQADVAYRMAILEAIPPGVVREIEEVLARELKSSGAASTAKVGGVESVAEMLNTMDKATESRILATIEESNPDLAEQIRELMFTFEDLVLVDPTGMQAILKEMPQNDLVLSLKTASDAVKEHIFSNMSERAADMVRDDLDALGPSRVVDIDSAQQKMVKIARKLEEEGKIIISGSAGGDVV</sequence>
<keyword evidence="13" id="KW-0969">Cilium</keyword>
<comment type="similarity">
    <text evidence="3">Belongs to the FliG family.</text>
</comment>
<comment type="caution">
    <text evidence="13">The sequence shown here is derived from an EMBL/GenBank/DDBJ whole genome shotgun (WGS) entry which is preliminary data.</text>
</comment>
<proteinExistence type="inferred from homology"/>
<feature type="domain" description="Flagellar motor switch protein FliG middle" evidence="11">
    <location>
        <begin position="118"/>
        <end position="192"/>
    </location>
</feature>
<accession>A0A2A4T8I1</accession>
<dbReference type="NCBIfam" id="TIGR00207">
    <property type="entry name" value="fliG"/>
    <property type="match status" value="1"/>
</dbReference>
<dbReference type="InterPro" id="IPR000090">
    <property type="entry name" value="Flg_Motor_Flig"/>
</dbReference>
<evidence type="ECO:0000256" key="6">
    <source>
        <dbReference type="ARBA" id="ARBA00022500"/>
    </source>
</evidence>
<dbReference type="Pfam" id="PF01706">
    <property type="entry name" value="FliG_C"/>
    <property type="match status" value="1"/>
</dbReference>
<dbReference type="AlphaFoldDB" id="A0A2A4T8I1"/>
<dbReference type="InterPro" id="IPR011002">
    <property type="entry name" value="FliG_a-hlx"/>
</dbReference>
<comment type="subcellular location">
    <subcellularLocation>
        <location evidence="1">Bacterial flagellum basal body</location>
    </subcellularLocation>
    <subcellularLocation>
        <location evidence="2">Cell membrane</location>
        <topology evidence="2">Peripheral membrane protein</topology>
        <orientation evidence="2">Cytoplasmic side</orientation>
    </subcellularLocation>
</comment>
<evidence type="ECO:0000256" key="1">
    <source>
        <dbReference type="ARBA" id="ARBA00004117"/>
    </source>
</evidence>
<name>A0A2A4T8I1_9DELT</name>
<reference evidence="14" key="1">
    <citation type="submission" date="2017-08" db="EMBL/GenBank/DDBJ databases">
        <title>A dynamic microbial community with high functional redundancy inhabits the cold, oxic subseafloor aquifer.</title>
        <authorList>
            <person name="Tully B.J."/>
            <person name="Wheat C.G."/>
            <person name="Glazer B.T."/>
            <person name="Huber J.A."/>
        </authorList>
    </citation>
    <scope>NUCLEOTIDE SEQUENCE [LARGE SCALE GENOMIC DNA]</scope>
</reference>
<dbReference type="Pfam" id="PF14841">
    <property type="entry name" value="FliG_M"/>
    <property type="match status" value="1"/>
</dbReference>
<dbReference type="PRINTS" id="PR00954">
    <property type="entry name" value="FLGMOTORFLIG"/>
</dbReference>
<keyword evidence="5" id="KW-1003">Cell membrane</keyword>
<evidence type="ECO:0000313" key="14">
    <source>
        <dbReference type="Proteomes" id="UP000218113"/>
    </source>
</evidence>
<keyword evidence="7" id="KW-0283">Flagellar rotation</keyword>
<evidence type="ECO:0000256" key="7">
    <source>
        <dbReference type="ARBA" id="ARBA00022779"/>
    </source>
</evidence>
<keyword evidence="6" id="KW-0145">Chemotaxis</keyword>
<evidence type="ECO:0000256" key="2">
    <source>
        <dbReference type="ARBA" id="ARBA00004413"/>
    </source>
</evidence>